<reference evidence="1" key="1">
    <citation type="submission" date="2022-11" db="EMBL/GenBank/DDBJ databases">
        <title>Centuries of genome instability and evolution in soft-shell clam transmissible cancer (bioRxiv).</title>
        <authorList>
            <person name="Hart S.F.M."/>
            <person name="Yonemitsu M.A."/>
            <person name="Giersch R.M."/>
            <person name="Beal B.F."/>
            <person name="Arriagada G."/>
            <person name="Davis B.W."/>
            <person name="Ostrander E.A."/>
            <person name="Goff S.P."/>
            <person name="Metzger M.J."/>
        </authorList>
    </citation>
    <scope>NUCLEOTIDE SEQUENCE</scope>
    <source>
        <strain evidence="1">MELC-2E11</strain>
        <tissue evidence="1">Siphon/mantle</tissue>
    </source>
</reference>
<gene>
    <name evidence="1" type="ORF">MAR_022236</name>
</gene>
<accession>A0ABY7DKY6</accession>
<dbReference type="Proteomes" id="UP001164746">
    <property type="component" value="Chromosome 3"/>
</dbReference>
<proteinExistence type="predicted"/>
<sequence>QVAVILRLTHLPTFHNVNTIHSASCLTRVFDLGSFCRLKGVVIGLSALTKYTLSTRYHCLDEDCEGFHGNHYIRVHSPGASETQTVRKDFKCAFCYCTLAEDKSRRTLSERLVAEVVPDNVISLLGHESERARLQALPVYIRDDLTRLVEIGEVYEIIGRTRKDIQEDRITISVEANNIKKVKMGISTRQLLQETPRNLLKLY</sequence>
<feature type="non-terminal residue" evidence="1">
    <location>
        <position position="203"/>
    </location>
</feature>
<name>A0ABY7DKY6_MYAAR</name>
<dbReference type="EMBL" id="CP111014">
    <property type="protein sequence ID" value="WAQ97863.1"/>
    <property type="molecule type" value="Genomic_DNA"/>
</dbReference>
<protein>
    <submittedName>
        <fullName evidence="1">MCMD2-like protein</fullName>
    </submittedName>
</protein>
<evidence type="ECO:0000313" key="2">
    <source>
        <dbReference type="Proteomes" id="UP001164746"/>
    </source>
</evidence>
<evidence type="ECO:0000313" key="1">
    <source>
        <dbReference type="EMBL" id="WAQ97863.1"/>
    </source>
</evidence>
<feature type="non-terminal residue" evidence="1">
    <location>
        <position position="1"/>
    </location>
</feature>
<keyword evidence="2" id="KW-1185">Reference proteome</keyword>
<organism evidence="1 2">
    <name type="scientific">Mya arenaria</name>
    <name type="common">Soft-shell clam</name>
    <dbReference type="NCBI Taxonomy" id="6604"/>
    <lineage>
        <taxon>Eukaryota</taxon>
        <taxon>Metazoa</taxon>
        <taxon>Spiralia</taxon>
        <taxon>Lophotrochozoa</taxon>
        <taxon>Mollusca</taxon>
        <taxon>Bivalvia</taxon>
        <taxon>Autobranchia</taxon>
        <taxon>Heteroconchia</taxon>
        <taxon>Euheterodonta</taxon>
        <taxon>Imparidentia</taxon>
        <taxon>Neoheterodontei</taxon>
        <taxon>Myida</taxon>
        <taxon>Myoidea</taxon>
        <taxon>Myidae</taxon>
        <taxon>Mya</taxon>
    </lineage>
</organism>